<sequence length="208" mass="22877">MSEPEARGADLAEERADRGTREYATRERHASRPGTGVQAGTREPLEWLNALPAGDAERELLACCGSQAWAGSVAAGRPYRDAAALKNACDRAFNALTWADVEEALARHPRIGDRPRGVDRASGWSRGEQAGVQGADRQVMRALHDGNLAYEERFGHVFLVCATGLTARRMLAALRERLGNDEAAERRTVRGELLKITHLRLDKLLERP</sequence>
<dbReference type="GO" id="GO:0051997">
    <property type="term" value="F:2-oxo-4-hydroxy-4-carboxy-5-ureidoimidazoline decarboxylase activity"/>
    <property type="evidence" value="ECO:0007669"/>
    <property type="project" value="UniProtKB-EC"/>
</dbReference>
<evidence type="ECO:0000256" key="7">
    <source>
        <dbReference type="SAM" id="MobiDB-lite"/>
    </source>
</evidence>
<dbReference type="RefSeq" id="WP_103938871.1">
    <property type="nucleotide sequence ID" value="NZ_FNVO01000007.1"/>
</dbReference>
<dbReference type="OrthoDB" id="5243781at2"/>
<dbReference type="GO" id="GO:0019628">
    <property type="term" value="P:urate catabolic process"/>
    <property type="evidence" value="ECO:0007669"/>
    <property type="project" value="TreeGrafter"/>
</dbReference>
<protein>
    <recommendedName>
        <fullName evidence="3">2-oxo-4-hydroxy-4-carboxy-5-ureidoimidazoline decarboxylase</fullName>
        <ecNumber evidence="3">4.1.1.97</ecNumber>
    </recommendedName>
</protein>
<evidence type="ECO:0000256" key="3">
    <source>
        <dbReference type="ARBA" id="ARBA00012257"/>
    </source>
</evidence>
<evidence type="ECO:0000256" key="6">
    <source>
        <dbReference type="ARBA" id="ARBA00023239"/>
    </source>
</evidence>
<comment type="pathway">
    <text evidence="2">Purine metabolism; urate degradation; (S)-allantoin from urate: step 3/3.</text>
</comment>
<dbReference type="SUPFAM" id="SSF158694">
    <property type="entry name" value="UraD-Like"/>
    <property type="match status" value="1"/>
</dbReference>
<feature type="region of interest" description="Disordered" evidence="7">
    <location>
        <begin position="112"/>
        <end position="131"/>
    </location>
</feature>
<feature type="region of interest" description="Disordered" evidence="7">
    <location>
        <begin position="1"/>
        <end position="43"/>
    </location>
</feature>
<keyword evidence="10" id="KW-1185">Reference proteome</keyword>
<dbReference type="InterPro" id="IPR018020">
    <property type="entry name" value="OHCU_decarboxylase"/>
</dbReference>
<keyword evidence="4" id="KW-0659">Purine metabolism</keyword>
<dbReference type="NCBIfam" id="TIGR03180">
    <property type="entry name" value="UraD_2"/>
    <property type="match status" value="1"/>
</dbReference>
<comment type="catalytic activity">
    <reaction evidence="1">
        <text>5-hydroxy-2-oxo-4-ureido-2,5-dihydro-1H-imidazole-5-carboxylate + H(+) = (S)-allantoin + CO2</text>
        <dbReference type="Rhea" id="RHEA:26301"/>
        <dbReference type="ChEBI" id="CHEBI:15378"/>
        <dbReference type="ChEBI" id="CHEBI:15678"/>
        <dbReference type="ChEBI" id="CHEBI:16526"/>
        <dbReference type="ChEBI" id="CHEBI:58639"/>
        <dbReference type="EC" id="4.1.1.97"/>
    </reaction>
</comment>
<dbReference type="EMBL" id="FNVO01000007">
    <property type="protein sequence ID" value="SEG58590.1"/>
    <property type="molecule type" value="Genomic_DNA"/>
</dbReference>
<organism evidence="9 10">
    <name type="scientific">Thermomonospora echinospora</name>
    <dbReference type="NCBI Taxonomy" id="1992"/>
    <lineage>
        <taxon>Bacteria</taxon>
        <taxon>Bacillati</taxon>
        <taxon>Actinomycetota</taxon>
        <taxon>Actinomycetes</taxon>
        <taxon>Streptosporangiales</taxon>
        <taxon>Thermomonosporaceae</taxon>
        <taxon>Thermomonospora</taxon>
    </lineage>
</organism>
<evidence type="ECO:0000256" key="2">
    <source>
        <dbReference type="ARBA" id="ARBA00004754"/>
    </source>
</evidence>
<feature type="compositionally biased region" description="Basic and acidic residues" evidence="7">
    <location>
        <begin position="1"/>
        <end position="30"/>
    </location>
</feature>
<evidence type="ECO:0000256" key="4">
    <source>
        <dbReference type="ARBA" id="ARBA00022631"/>
    </source>
</evidence>
<evidence type="ECO:0000256" key="5">
    <source>
        <dbReference type="ARBA" id="ARBA00022793"/>
    </source>
</evidence>
<feature type="domain" description="Oxo-4-hydroxy-4-carboxy-5-ureidoimidazoline decarboxylase" evidence="8">
    <location>
        <begin position="49"/>
        <end position="202"/>
    </location>
</feature>
<dbReference type="InterPro" id="IPR017595">
    <property type="entry name" value="OHCU_decarboxylase-2"/>
</dbReference>
<dbReference type="EC" id="4.1.1.97" evidence="3"/>
<dbReference type="InterPro" id="IPR036778">
    <property type="entry name" value="OHCU_decarboxylase_sf"/>
</dbReference>
<gene>
    <name evidence="9" type="ORF">SAMN04489712_1073</name>
</gene>
<dbReference type="GO" id="GO:0006144">
    <property type="term" value="P:purine nucleobase metabolic process"/>
    <property type="evidence" value="ECO:0007669"/>
    <property type="project" value="UniProtKB-KW"/>
</dbReference>
<dbReference type="NCBIfam" id="NF010372">
    <property type="entry name" value="PRK13798.1"/>
    <property type="match status" value="1"/>
</dbReference>
<proteinExistence type="predicted"/>
<evidence type="ECO:0000313" key="10">
    <source>
        <dbReference type="Proteomes" id="UP000236723"/>
    </source>
</evidence>
<evidence type="ECO:0000256" key="1">
    <source>
        <dbReference type="ARBA" id="ARBA00001163"/>
    </source>
</evidence>
<keyword evidence="6" id="KW-0456">Lyase</keyword>
<reference evidence="10" key="1">
    <citation type="submission" date="2016-10" db="EMBL/GenBank/DDBJ databases">
        <authorList>
            <person name="Varghese N."/>
            <person name="Submissions S."/>
        </authorList>
    </citation>
    <scope>NUCLEOTIDE SEQUENCE [LARGE SCALE GENOMIC DNA]</scope>
    <source>
        <strain evidence="10">DSM 43163</strain>
    </source>
</reference>
<name>A0A1H6BD55_9ACTN</name>
<evidence type="ECO:0000313" key="9">
    <source>
        <dbReference type="EMBL" id="SEG58590.1"/>
    </source>
</evidence>
<dbReference type="Pfam" id="PF09349">
    <property type="entry name" value="OHCU_decarbox"/>
    <property type="match status" value="1"/>
</dbReference>
<evidence type="ECO:0000259" key="8">
    <source>
        <dbReference type="Pfam" id="PF09349"/>
    </source>
</evidence>
<dbReference type="Gene3D" id="1.10.3330.10">
    <property type="entry name" value="Oxo-4-hydroxy-4-carboxy-5-ureidoimidazoline decarboxylase"/>
    <property type="match status" value="1"/>
</dbReference>
<keyword evidence="5" id="KW-0210">Decarboxylase</keyword>
<dbReference type="Proteomes" id="UP000236723">
    <property type="component" value="Unassembled WGS sequence"/>
</dbReference>
<dbReference type="PANTHER" id="PTHR43466:SF1">
    <property type="entry name" value="2-OXO-4-HYDROXY-4-CARBOXY-5-UREIDOIMIDAZOLINE DECARBOXYLASE-RELATED"/>
    <property type="match status" value="1"/>
</dbReference>
<accession>A0A1H6BD55</accession>
<dbReference type="PANTHER" id="PTHR43466">
    <property type="entry name" value="2-OXO-4-HYDROXY-4-CARBOXY-5-UREIDOIMIDAZOLINE DECARBOXYLASE-RELATED"/>
    <property type="match status" value="1"/>
</dbReference>
<dbReference type="AlphaFoldDB" id="A0A1H6BD55"/>